<reference evidence="2" key="1">
    <citation type="submission" date="2016-10" db="EMBL/GenBank/DDBJ databases">
        <authorList>
            <person name="Benchimol M."/>
            <person name="Almeida L.G."/>
            <person name="Vasconcelos A.T."/>
            <person name="Perreira-Neves A."/>
            <person name="Rosa I.A."/>
            <person name="Tasca T."/>
            <person name="Bogo M.R."/>
            <person name="de Souza W."/>
        </authorList>
    </citation>
    <scope>NUCLEOTIDE SEQUENCE [LARGE SCALE GENOMIC DNA]</scope>
    <source>
        <strain evidence="2">K</strain>
    </source>
</reference>
<evidence type="ECO:0000256" key="1">
    <source>
        <dbReference type="SAM" id="Phobius"/>
    </source>
</evidence>
<feature type="transmembrane region" description="Helical" evidence="1">
    <location>
        <begin position="35"/>
        <end position="52"/>
    </location>
</feature>
<protein>
    <submittedName>
        <fullName evidence="2">Uncharacterized protein</fullName>
    </submittedName>
</protein>
<proteinExistence type="predicted"/>
<keyword evidence="1" id="KW-0472">Membrane</keyword>
<dbReference type="EMBL" id="MLAK01000790">
    <property type="protein sequence ID" value="OHT04524.1"/>
    <property type="molecule type" value="Genomic_DNA"/>
</dbReference>
<dbReference type="AlphaFoldDB" id="A0A1J4K442"/>
<evidence type="ECO:0000313" key="2">
    <source>
        <dbReference type="EMBL" id="OHT04524.1"/>
    </source>
</evidence>
<dbReference type="Pfam" id="PF14770">
    <property type="entry name" value="TMEM18"/>
    <property type="match status" value="1"/>
</dbReference>
<keyword evidence="3" id="KW-1185">Reference proteome</keyword>
<dbReference type="GeneID" id="94840581"/>
<sequence>MWKELIHSCERLVTLISIILHQFIIPNYFDRPILYLLGFYLIWFTLLIKFRHVLLPTTVIFFFSCLVIFFIPSFNIFFGSYWNHLGFSRNYFDVDGYFISAFLFIPFSLTILFTVFLFFCDLCKMLAVHHFFEHRIPQESILNTPVTSTRSKYLEQTKRKRMKHNEQE</sequence>
<evidence type="ECO:0000313" key="3">
    <source>
        <dbReference type="Proteomes" id="UP000179807"/>
    </source>
</evidence>
<dbReference type="VEuPathDB" id="TrichDB:TRFO_27967"/>
<comment type="caution">
    <text evidence="2">The sequence shown here is derived from an EMBL/GenBank/DDBJ whole genome shotgun (WGS) entry which is preliminary data.</text>
</comment>
<dbReference type="InterPro" id="IPR026721">
    <property type="entry name" value="TMEM18"/>
</dbReference>
<accession>A0A1J4K442</accession>
<feature type="transmembrane region" description="Helical" evidence="1">
    <location>
        <begin position="12"/>
        <end position="29"/>
    </location>
</feature>
<dbReference type="Proteomes" id="UP000179807">
    <property type="component" value="Unassembled WGS sequence"/>
</dbReference>
<feature type="transmembrane region" description="Helical" evidence="1">
    <location>
        <begin position="98"/>
        <end position="120"/>
    </location>
</feature>
<dbReference type="RefSeq" id="XP_068357660.1">
    <property type="nucleotide sequence ID" value="XM_068505877.1"/>
</dbReference>
<organism evidence="2 3">
    <name type="scientific">Tritrichomonas foetus</name>
    <dbReference type="NCBI Taxonomy" id="1144522"/>
    <lineage>
        <taxon>Eukaryota</taxon>
        <taxon>Metamonada</taxon>
        <taxon>Parabasalia</taxon>
        <taxon>Tritrichomonadida</taxon>
        <taxon>Tritrichomonadidae</taxon>
        <taxon>Tritrichomonas</taxon>
    </lineage>
</organism>
<name>A0A1J4K442_9EUKA</name>
<gene>
    <name evidence="2" type="ORF">TRFO_27967</name>
</gene>
<feature type="transmembrane region" description="Helical" evidence="1">
    <location>
        <begin position="59"/>
        <end position="78"/>
    </location>
</feature>
<keyword evidence="1" id="KW-1133">Transmembrane helix</keyword>
<keyword evidence="1" id="KW-0812">Transmembrane</keyword>